<dbReference type="GO" id="GO:0005886">
    <property type="term" value="C:plasma membrane"/>
    <property type="evidence" value="ECO:0007669"/>
    <property type="project" value="UniProtKB-SubCell"/>
</dbReference>
<name>A0A354Z0Q5_9FIRM</name>
<evidence type="ECO:0000256" key="3">
    <source>
        <dbReference type="ARBA" id="ARBA00022692"/>
    </source>
</evidence>
<comment type="similarity">
    <text evidence="6">Belongs to the ABC-4 integral membrane protein family.</text>
</comment>
<dbReference type="InterPro" id="IPR050250">
    <property type="entry name" value="Macrolide_Exporter_MacB"/>
</dbReference>
<feature type="transmembrane region" description="Helical" evidence="7">
    <location>
        <begin position="78"/>
        <end position="99"/>
    </location>
</feature>
<evidence type="ECO:0000256" key="6">
    <source>
        <dbReference type="ARBA" id="ARBA00038076"/>
    </source>
</evidence>
<organism evidence="9 10">
    <name type="scientific">Syntrophomonas wolfei</name>
    <dbReference type="NCBI Taxonomy" id="863"/>
    <lineage>
        <taxon>Bacteria</taxon>
        <taxon>Bacillati</taxon>
        <taxon>Bacillota</taxon>
        <taxon>Clostridia</taxon>
        <taxon>Eubacteriales</taxon>
        <taxon>Syntrophomonadaceae</taxon>
        <taxon>Syntrophomonas</taxon>
    </lineage>
</organism>
<dbReference type="InterPro" id="IPR003838">
    <property type="entry name" value="ABC3_permease_C"/>
</dbReference>
<dbReference type="PANTHER" id="PTHR30572:SF4">
    <property type="entry name" value="ABC TRANSPORTER PERMEASE YTRF"/>
    <property type="match status" value="1"/>
</dbReference>
<feature type="non-terminal residue" evidence="9">
    <location>
        <position position="1"/>
    </location>
</feature>
<dbReference type="Proteomes" id="UP000263273">
    <property type="component" value="Unassembled WGS sequence"/>
</dbReference>
<dbReference type="PANTHER" id="PTHR30572">
    <property type="entry name" value="MEMBRANE COMPONENT OF TRANSPORTER-RELATED"/>
    <property type="match status" value="1"/>
</dbReference>
<comment type="caution">
    <text evidence="9">The sequence shown here is derived from an EMBL/GenBank/DDBJ whole genome shotgun (WGS) entry which is preliminary data.</text>
</comment>
<evidence type="ECO:0000256" key="1">
    <source>
        <dbReference type="ARBA" id="ARBA00004651"/>
    </source>
</evidence>
<comment type="subcellular location">
    <subcellularLocation>
        <location evidence="1">Cell membrane</location>
        <topology evidence="1">Multi-pass membrane protein</topology>
    </subcellularLocation>
</comment>
<keyword evidence="2" id="KW-1003">Cell membrane</keyword>
<keyword evidence="4 7" id="KW-1133">Transmembrane helix</keyword>
<accession>A0A354Z0Q5</accession>
<dbReference type="AlphaFoldDB" id="A0A354Z0Q5"/>
<evidence type="ECO:0000313" key="10">
    <source>
        <dbReference type="Proteomes" id="UP000263273"/>
    </source>
</evidence>
<dbReference type="Pfam" id="PF02687">
    <property type="entry name" value="FtsX"/>
    <property type="match status" value="1"/>
</dbReference>
<feature type="domain" description="ABC3 transporter permease C-terminal" evidence="8">
    <location>
        <begin position="2"/>
        <end position="109"/>
    </location>
</feature>
<reference evidence="9 10" key="1">
    <citation type="journal article" date="2018" name="Nat. Biotechnol.">
        <title>A standardized bacterial taxonomy based on genome phylogeny substantially revises the tree of life.</title>
        <authorList>
            <person name="Parks D.H."/>
            <person name="Chuvochina M."/>
            <person name="Waite D.W."/>
            <person name="Rinke C."/>
            <person name="Skarshewski A."/>
            <person name="Chaumeil P.A."/>
            <person name="Hugenholtz P."/>
        </authorList>
    </citation>
    <scope>NUCLEOTIDE SEQUENCE [LARGE SCALE GENOMIC DNA]</scope>
    <source>
        <strain evidence="9">UBA10948</strain>
    </source>
</reference>
<sequence length="117" mass="12469">TNTMIMSIYERTREIGVMKVLGARLGDIRDLFLLEAAMIGLGGGCVGLLFSYLVSYILNRVTAGFMGSMGGDVGISVITWELGLAAVVFATMVGIISGYSPARRAMKLSALEAIRTE</sequence>
<proteinExistence type="inferred from homology"/>
<keyword evidence="5 7" id="KW-0472">Membrane</keyword>
<dbReference type="GO" id="GO:0022857">
    <property type="term" value="F:transmembrane transporter activity"/>
    <property type="evidence" value="ECO:0007669"/>
    <property type="project" value="TreeGrafter"/>
</dbReference>
<protein>
    <submittedName>
        <fullName evidence="9">ABC transporter permease</fullName>
    </submittedName>
</protein>
<evidence type="ECO:0000313" key="9">
    <source>
        <dbReference type="EMBL" id="HBK54546.1"/>
    </source>
</evidence>
<evidence type="ECO:0000256" key="7">
    <source>
        <dbReference type="SAM" id="Phobius"/>
    </source>
</evidence>
<evidence type="ECO:0000256" key="2">
    <source>
        <dbReference type="ARBA" id="ARBA00022475"/>
    </source>
</evidence>
<evidence type="ECO:0000256" key="4">
    <source>
        <dbReference type="ARBA" id="ARBA00022989"/>
    </source>
</evidence>
<gene>
    <name evidence="9" type="ORF">DDZ44_11480</name>
</gene>
<keyword evidence="3 7" id="KW-0812">Transmembrane</keyword>
<evidence type="ECO:0000259" key="8">
    <source>
        <dbReference type="Pfam" id="PF02687"/>
    </source>
</evidence>
<evidence type="ECO:0000256" key="5">
    <source>
        <dbReference type="ARBA" id="ARBA00023136"/>
    </source>
</evidence>
<feature type="transmembrane region" description="Helical" evidence="7">
    <location>
        <begin position="31"/>
        <end position="58"/>
    </location>
</feature>
<dbReference type="EMBL" id="DNZF01000248">
    <property type="protein sequence ID" value="HBK54546.1"/>
    <property type="molecule type" value="Genomic_DNA"/>
</dbReference>